<evidence type="ECO:0000256" key="1">
    <source>
        <dbReference type="ARBA" id="ARBA00009437"/>
    </source>
</evidence>
<protein>
    <submittedName>
        <fullName evidence="6">LysR family transcriptional regulator</fullName>
    </submittedName>
</protein>
<evidence type="ECO:0000313" key="6">
    <source>
        <dbReference type="EMBL" id="MFC4298248.1"/>
    </source>
</evidence>
<dbReference type="Gene3D" id="1.10.10.10">
    <property type="entry name" value="Winged helix-like DNA-binding domain superfamily/Winged helix DNA-binding domain"/>
    <property type="match status" value="1"/>
</dbReference>
<evidence type="ECO:0000256" key="2">
    <source>
        <dbReference type="ARBA" id="ARBA00023015"/>
    </source>
</evidence>
<reference evidence="7" key="1">
    <citation type="journal article" date="2019" name="Int. J. Syst. Evol. Microbiol.">
        <title>The Global Catalogue of Microorganisms (GCM) 10K type strain sequencing project: providing services to taxonomists for standard genome sequencing and annotation.</title>
        <authorList>
            <consortium name="The Broad Institute Genomics Platform"/>
            <consortium name="The Broad Institute Genome Sequencing Center for Infectious Disease"/>
            <person name="Wu L."/>
            <person name="Ma J."/>
        </authorList>
    </citation>
    <scope>NUCLEOTIDE SEQUENCE [LARGE SCALE GENOMIC DNA]</scope>
    <source>
        <strain evidence="7">CGMCC 1.19029</strain>
    </source>
</reference>
<keyword evidence="7" id="KW-1185">Reference proteome</keyword>
<dbReference type="SUPFAM" id="SSF46785">
    <property type="entry name" value="Winged helix' DNA-binding domain"/>
    <property type="match status" value="1"/>
</dbReference>
<comment type="caution">
    <text evidence="6">The sequence shown here is derived from an EMBL/GenBank/DDBJ whole genome shotgun (WGS) entry which is preliminary data.</text>
</comment>
<proteinExistence type="inferred from homology"/>
<dbReference type="SUPFAM" id="SSF53850">
    <property type="entry name" value="Periplasmic binding protein-like II"/>
    <property type="match status" value="1"/>
</dbReference>
<accession>A0ABV8RXY8</accession>
<dbReference type="EMBL" id="JBHSDY010000005">
    <property type="protein sequence ID" value="MFC4298248.1"/>
    <property type="molecule type" value="Genomic_DNA"/>
</dbReference>
<dbReference type="PANTHER" id="PTHR30427:SF1">
    <property type="entry name" value="TRANSCRIPTIONAL ACTIVATOR PROTEIN LYSR"/>
    <property type="match status" value="1"/>
</dbReference>
<dbReference type="InterPro" id="IPR036388">
    <property type="entry name" value="WH-like_DNA-bd_sf"/>
</dbReference>
<dbReference type="Pfam" id="PF03466">
    <property type="entry name" value="LysR_substrate"/>
    <property type="match status" value="1"/>
</dbReference>
<sequence>MEKKEKNSFRKLSLHQADLLYRVINSRTLTDAAAAMHISQPAVSKQLQTLQQSLGIKLFHRQGNRLVPTAESLLLAEQVGRAHASVEVLNRLAANIRNLQHGELSICASPSIATHWLSRALAPFWDISQLDVRLNIANSVAVMDFAETGQVDLGIGVKLMDRPSAVQTELFTMYVSCLVPRHHALGRRQRLMLDDLVGYPFILGTGLEIEQIIGPHFQRGPLSRNVRCRVEMSVTACQMAKQSDCIAVVDSLAADYYTDEHYVSVPIWPRLLLPVCLVTSSTGAQSIATQTLIEHLRAVAFRESAQADQVRSPARPA</sequence>
<evidence type="ECO:0000259" key="5">
    <source>
        <dbReference type="PROSITE" id="PS50931"/>
    </source>
</evidence>
<organism evidence="6 7">
    <name type="scientific">Castellaniella hirudinis</name>
    <dbReference type="NCBI Taxonomy" id="1144617"/>
    <lineage>
        <taxon>Bacteria</taxon>
        <taxon>Pseudomonadati</taxon>
        <taxon>Pseudomonadota</taxon>
        <taxon>Betaproteobacteria</taxon>
        <taxon>Burkholderiales</taxon>
        <taxon>Alcaligenaceae</taxon>
        <taxon>Castellaniella</taxon>
    </lineage>
</organism>
<dbReference type="InterPro" id="IPR000847">
    <property type="entry name" value="LysR_HTH_N"/>
</dbReference>
<dbReference type="Pfam" id="PF00126">
    <property type="entry name" value="HTH_1"/>
    <property type="match status" value="1"/>
</dbReference>
<dbReference type="PROSITE" id="PS50931">
    <property type="entry name" value="HTH_LYSR"/>
    <property type="match status" value="1"/>
</dbReference>
<dbReference type="PANTHER" id="PTHR30427">
    <property type="entry name" value="TRANSCRIPTIONAL ACTIVATOR PROTEIN LYSR"/>
    <property type="match status" value="1"/>
</dbReference>
<keyword evidence="3" id="KW-0238">DNA-binding</keyword>
<feature type="domain" description="HTH lysR-type" evidence="5">
    <location>
        <begin position="12"/>
        <end position="69"/>
    </location>
</feature>
<dbReference type="Gene3D" id="3.40.190.290">
    <property type="match status" value="1"/>
</dbReference>
<name>A0ABV8RXY8_9BURK</name>
<keyword evidence="2" id="KW-0805">Transcription regulation</keyword>
<evidence type="ECO:0000256" key="3">
    <source>
        <dbReference type="ARBA" id="ARBA00023125"/>
    </source>
</evidence>
<dbReference type="InterPro" id="IPR005119">
    <property type="entry name" value="LysR_subst-bd"/>
</dbReference>
<dbReference type="Proteomes" id="UP001595756">
    <property type="component" value="Unassembled WGS sequence"/>
</dbReference>
<evidence type="ECO:0000313" key="7">
    <source>
        <dbReference type="Proteomes" id="UP001595756"/>
    </source>
</evidence>
<dbReference type="InterPro" id="IPR036390">
    <property type="entry name" value="WH_DNA-bd_sf"/>
</dbReference>
<evidence type="ECO:0000256" key="4">
    <source>
        <dbReference type="ARBA" id="ARBA00023163"/>
    </source>
</evidence>
<dbReference type="RefSeq" id="WP_376812800.1">
    <property type="nucleotide sequence ID" value="NZ_JBHSDY010000005.1"/>
</dbReference>
<comment type="similarity">
    <text evidence="1">Belongs to the LysR transcriptional regulatory family.</text>
</comment>
<gene>
    <name evidence="6" type="ORF">ACFO0J_09375</name>
</gene>
<dbReference type="PRINTS" id="PR00039">
    <property type="entry name" value="HTHLYSR"/>
</dbReference>
<keyword evidence="4" id="KW-0804">Transcription</keyword>